<feature type="transmembrane region" description="Helical" evidence="8">
    <location>
        <begin position="20"/>
        <end position="40"/>
    </location>
</feature>
<dbReference type="InterPro" id="IPR003593">
    <property type="entry name" value="AAA+_ATPase"/>
</dbReference>
<evidence type="ECO:0000256" key="6">
    <source>
        <dbReference type="ARBA" id="ARBA00023136"/>
    </source>
</evidence>
<feature type="transmembrane region" description="Helical" evidence="8">
    <location>
        <begin position="158"/>
        <end position="179"/>
    </location>
</feature>
<dbReference type="PANTHER" id="PTHR43394:SF1">
    <property type="entry name" value="ATP-BINDING CASSETTE SUB-FAMILY B MEMBER 10, MITOCHONDRIAL"/>
    <property type="match status" value="1"/>
</dbReference>
<keyword evidence="12" id="KW-1185">Reference proteome</keyword>
<keyword evidence="5 8" id="KW-1133">Transmembrane helix</keyword>
<evidence type="ECO:0000313" key="11">
    <source>
        <dbReference type="EMBL" id="GAA0613029.1"/>
    </source>
</evidence>
<dbReference type="PROSITE" id="PS50893">
    <property type="entry name" value="ABC_TRANSPORTER_2"/>
    <property type="match status" value="1"/>
</dbReference>
<organism evidence="11 12">
    <name type="scientific">Sporichthya brevicatena</name>
    <dbReference type="NCBI Taxonomy" id="171442"/>
    <lineage>
        <taxon>Bacteria</taxon>
        <taxon>Bacillati</taxon>
        <taxon>Actinomycetota</taxon>
        <taxon>Actinomycetes</taxon>
        <taxon>Sporichthyales</taxon>
        <taxon>Sporichthyaceae</taxon>
        <taxon>Sporichthya</taxon>
    </lineage>
</organism>
<dbReference type="InterPro" id="IPR036640">
    <property type="entry name" value="ABC1_TM_sf"/>
</dbReference>
<dbReference type="InterPro" id="IPR017871">
    <property type="entry name" value="ABC_transporter-like_CS"/>
</dbReference>
<evidence type="ECO:0000256" key="7">
    <source>
        <dbReference type="SAM" id="MobiDB-lite"/>
    </source>
</evidence>
<sequence length="596" mass="60763">MAETERLIRTGVRSVRGSLLVLVLASVAVAGASLVLPHAIGKALDSALADAPADGPLGLTWTQIAVGLLLGVGVAESMLALSGGAVTAGATARIRHRLLGHATAAGPRLTRAIPAGDLVSRTSAHAEQTGAAPVRLVGAFAAGIPAVGAMVMLFRIDVWCGTAFLVGLLALSVLLGALVRTVTDVTEQYSAAQGEVAGRLTEALAGARTVAAAGTVDTERARVLEPVEDLRRHGASLWSAHASAVGQSAALLPMLEVVVLAVAGWQLSAGRISVGDMVAAGAYVGLGVEVVNALAKLIAYGQSRGAARRCVDALEVPATEYGTVEELTGPGALTLVDVWVGSGENAALRGVTLHIPAGASVAVVGRSGSGKSTLAALFGRLVEPDSGLVCIDGQLLRDLSPAALHTAVTYAFPRPALLGGTVGGTIAFGHHRPGPDAVTAAAEAAAADGFIRRLPLGYATPLPQAPMSGGEAQRLGLARAFAHPGRVLVLDDATSSLDTVTELQVTEALQRSGTGQTQVIVAHRASTAARADYVVWLDAGRVRGYAPHSTLWADPEYRANFGTGETDPFAIETLYRTAPTPDPLDDSATRVPWGTS</sequence>
<dbReference type="EMBL" id="BAAAHE010000010">
    <property type="protein sequence ID" value="GAA0613029.1"/>
    <property type="molecule type" value="Genomic_DNA"/>
</dbReference>
<protein>
    <submittedName>
        <fullName evidence="11">ABC transporter ATP-binding protein</fullName>
    </submittedName>
</protein>
<name>A0ABP3RSG5_9ACTN</name>
<dbReference type="InterPro" id="IPR003439">
    <property type="entry name" value="ABC_transporter-like_ATP-bd"/>
</dbReference>
<dbReference type="InterPro" id="IPR011527">
    <property type="entry name" value="ABC1_TM_dom"/>
</dbReference>
<feature type="region of interest" description="Disordered" evidence="7">
    <location>
        <begin position="577"/>
        <end position="596"/>
    </location>
</feature>
<evidence type="ECO:0000256" key="1">
    <source>
        <dbReference type="ARBA" id="ARBA00004651"/>
    </source>
</evidence>
<feature type="transmembrane region" description="Helical" evidence="8">
    <location>
        <begin position="60"/>
        <end position="88"/>
    </location>
</feature>
<evidence type="ECO:0000256" key="4">
    <source>
        <dbReference type="ARBA" id="ARBA00022840"/>
    </source>
</evidence>
<keyword evidence="6 8" id="KW-0472">Membrane</keyword>
<evidence type="ECO:0000259" key="9">
    <source>
        <dbReference type="PROSITE" id="PS50893"/>
    </source>
</evidence>
<evidence type="ECO:0000313" key="12">
    <source>
        <dbReference type="Proteomes" id="UP001500957"/>
    </source>
</evidence>
<reference evidence="12" key="1">
    <citation type="journal article" date="2019" name="Int. J. Syst. Evol. Microbiol.">
        <title>The Global Catalogue of Microorganisms (GCM) 10K type strain sequencing project: providing services to taxonomists for standard genome sequencing and annotation.</title>
        <authorList>
            <consortium name="The Broad Institute Genomics Platform"/>
            <consortium name="The Broad Institute Genome Sequencing Center for Infectious Disease"/>
            <person name="Wu L."/>
            <person name="Ma J."/>
        </authorList>
    </citation>
    <scope>NUCLEOTIDE SEQUENCE [LARGE SCALE GENOMIC DNA]</scope>
    <source>
        <strain evidence="12">JCM 10671</strain>
    </source>
</reference>
<keyword evidence="4 11" id="KW-0067">ATP-binding</keyword>
<dbReference type="PROSITE" id="PS00211">
    <property type="entry name" value="ABC_TRANSPORTER_1"/>
    <property type="match status" value="1"/>
</dbReference>
<evidence type="ECO:0000256" key="3">
    <source>
        <dbReference type="ARBA" id="ARBA00022741"/>
    </source>
</evidence>
<dbReference type="RefSeq" id="WP_344602980.1">
    <property type="nucleotide sequence ID" value="NZ_BAAAHE010000010.1"/>
</dbReference>
<comment type="subcellular location">
    <subcellularLocation>
        <location evidence="1">Cell membrane</location>
        <topology evidence="1">Multi-pass membrane protein</topology>
    </subcellularLocation>
</comment>
<dbReference type="GO" id="GO:0005524">
    <property type="term" value="F:ATP binding"/>
    <property type="evidence" value="ECO:0007669"/>
    <property type="project" value="UniProtKB-KW"/>
</dbReference>
<evidence type="ECO:0000256" key="5">
    <source>
        <dbReference type="ARBA" id="ARBA00022989"/>
    </source>
</evidence>
<dbReference type="Gene3D" id="1.20.1560.10">
    <property type="entry name" value="ABC transporter type 1, transmembrane domain"/>
    <property type="match status" value="1"/>
</dbReference>
<feature type="domain" description="ABC transporter" evidence="9">
    <location>
        <begin position="333"/>
        <end position="564"/>
    </location>
</feature>
<dbReference type="SMART" id="SM00382">
    <property type="entry name" value="AAA"/>
    <property type="match status" value="1"/>
</dbReference>
<keyword evidence="2 8" id="KW-0812">Transmembrane</keyword>
<gene>
    <name evidence="11" type="ORF">GCM10009547_13650</name>
</gene>
<evidence type="ECO:0000256" key="2">
    <source>
        <dbReference type="ARBA" id="ARBA00022692"/>
    </source>
</evidence>
<dbReference type="SUPFAM" id="SSF90123">
    <property type="entry name" value="ABC transporter transmembrane region"/>
    <property type="match status" value="1"/>
</dbReference>
<dbReference type="Pfam" id="PF00005">
    <property type="entry name" value="ABC_tran"/>
    <property type="match status" value="1"/>
</dbReference>
<dbReference type="PANTHER" id="PTHR43394">
    <property type="entry name" value="ATP-DEPENDENT PERMEASE MDL1, MITOCHONDRIAL"/>
    <property type="match status" value="1"/>
</dbReference>
<dbReference type="InterPro" id="IPR039421">
    <property type="entry name" value="Type_1_exporter"/>
</dbReference>
<evidence type="ECO:0000256" key="8">
    <source>
        <dbReference type="SAM" id="Phobius"/>
    </source>
</evidence>
<dbReference type="Proteomes" id="UP001500957">
    <property type="component" value="Unassembled WGS sequence"/>
</dbReference>
<keyword evidence="3" id="KW-0547">Nucleotide-binding</keyword>
<dbReference type="SUPFAM" id="SSF52540">
    <property type="entry name" value="P-loop containing nucleoside triphosphate hydrolases"/>
    <property type="match status" value="1"/>
</dbReference>
<comment type="caution">
    <text evidence="11">The sequence shown here is derived from an EMBL/GenBank/DDBJ whole genome shotgun (WGS) entry which is preliminary data.</text>
</comment>
<evidence type="ECO:0000259" key="10">
    <source>
        <dbReference type="PROSITE" id="PS50929"/>
    </source>
</evidence>
<dbReference type="CDD" id="cd03228">
    <property type="entry name" value="ABCC_MRP_Like"/>
    <property type="match status" value="1"/>
</dbReference>
<dbReference type="Gene3D" id="3.40.50.300">
    <property type="entry name" value="P-loop containing nucleotide triphosphate hydrolases"/>
    <property type="match status" value="1"/>
</dbReference>
<dbReference type="InterPro" id="IPR027417">
    <property type="entry name" value="P-loop_NTPase"/>
</dbReference>
<proteinExistence type="predicted"/>
<dbReference type="PROSITE" id="PS50929">
    <property type="entry name" value="ABC_TM1F"/>
    <property type="match status" value="1"/>
</dbReference>
<dbReference type="Pfam" id="PF00664">
    <property type="entry name" value="ABC_membrane"/>
    <property type="match status" value="1"/>
</dbReference>
<accession>A0ABP3RSG5</accession>
<feature type="domain" description="ABC transmembrane type-1" evidence="10">
    <location>
        <begin position="20"/>
        <end position="303"/>
    </location>
</feature>